<feature type="domain" description="HTH iclR-type" evidence="4">
    <location>
        <begin position="72"/>
        <end position="131"/>
    </location>
</feature>
<evidence type="ECO:0000313" key="7">
    <source>
        <dbReference type="Proteomes" id="UP000315753"/>
    </source>
</evidence>
<dbReference type="InterPro" id="IPR014757">
    <property type="entry name" value="Tscrpt_reg_IclR_C"/>
</dbReference>
<dbReference type="GO" id="GO:0003700">
    <property type="term" value="F:DNA-binding transcription factor activity"/>
    <property type="evidence" value="ECO:0007669"/>
    <property type="project" value="TreeGrafter"/>
</dbReference>
<dbReference type="Gene3D" id="3.30.450.40">
    <property type="match status" value="2"/>
</dbReference>
<evidence type="ECO:0000256" key="2">
    <source>
        <dbReference type="ARBA" id="ARBA00023125"/>
    </source>
</evidence>
<gene>
    <name evidence="6" type="ORF">FKZ59_13890</name>
</gene>
<dbReference type="CDD" id="cd00090">
    <property type="entry name" value="HTH_ARSR"/>
    <property type="match status" value="1"/>
</dbReference>
<dbReference type="PROSITE" id="PS51077">
    <property type="entry name" value="HTH_ICLR"/>
    <property type="match status" value="1"/>
</dbReference>
<dbReference type="SUPFAM" id="SSF55781">
    <property type="entry name" value="GAF domain-like"/>
    <property type="match status" value="1"/>
</dbReference>
<accession>A0A540UWH2</accession>
<dbReference type="GO" id="GO:0045892">
    <property type="term" value="P:negative regulation of DNA-templated transcription"/>
    <property type="evidence" value="ECO:0007669"/>
    <property type="project" value="TreeGrafter"/>
</dbReference>
<evidence type="ECO:0000259" key="5">
    <source>
        <dbReference type="PROSITE" id="PS51078"/>
    </source>
</evidence>
<keyword evidence="2" id="KW-0238">DNA-binding</keyword>
<protein>
    <submittedName>
        <fullName evidence="6">IclR family transcriptional regulator</fullName>
    </submittedName>
</protein>
<proteinExistence type="predicted"/>
<keyword evidence="1" id="KW-0805">Transcription regulation</keyword>
<evidence type="ECO:0000256" key="3">
    <source>
        <dbReference type="ARBA" id="ARBA00023163"/>
    </source>
</evidence>
<dbReference type="InterPro" id="IPR005471">
    <property type="entry name" value="Tscrpt_reg_IclR_N"/>
</dbReference>
<keyword evidence="7" id="KW-1185">Reference proteome</keyword>
<dbReference type="GO" id="GO:0003677">
    <property type="term" value="F:DNA binding"/>
    <property type="evidence" value="ECO:0007669"/>
    <property type="project" value="UniProtKB-KW"/>
</dbReference>
<dbReference type="EMBL" id="VIGD01000034">
    <property type="protein sequence ID" value="TQE88393.1"/>
    <property type="molecule type" value="Genomic_DNA"/>
</dbReference>
<dbReference type="AlphaFoldDB" id="A0A540UWH2"/>
<name>A0A540UWH2_9BACL</name>
<evidence type="ECO:0000256" key="1">
    <source>
        <dbReference type="ARBA" id="ARBA00023015"/>
    </source>
</evidence>
<comment type="caution">
    <text evidence="6">The sequence shown here is derived from an EMBL/GenBank/DDBJ whole genome shotgun (WGS) entry which is preliminary data.</text>
</comment>
<sequence length="290" mass="32218">MHQMEIHVKQIQIVRTCDYMFLPDFVKQRLWLRHFFIPLFKTLPKSHYMRYNSHIVVKHIIMDSERGCNSKMGVLTKIVSIMDFLAENGSGDLNTISKGTGIPRSTVHRLLSDLEEAHLVAKTREGYTIGPKIAIWSDSAYAKIIAEAAKPILKKLTESTNESSQVYIREGEQRICITSVNVAGLANMVPVGSIFPIGAGSAGKVFKIWEDEISNKEYDAIRRQGWVESVAEREPGVASVSAPIFSKSGKLIAAISVSGPISRLGEKPSEKLAAHVLKAARELNEKLNEC</sequence>
<evidence type="ECO:0000313" key="6">
    <source>
        <dbReference type="EMBL" id="TQE88393.1"/>
    </source>
</evidence>
<organism evidence="6 7">
    <name type="scientific">Ureibacillus terrenus</name>
    <dbReference type="NCBI Taxonomy" id="118246"/>
    <lineage>
        <taxon>Bacteria</taxon>
        <taxon>Bacillati</taxon>
        <taxon>Bacillota</taxon>
        <taxon>Bacilli</taxon>
        <taxon>Bacillales</taxon>
        <taxon>Caryophanaceae</taxon>
        <taxon>Ureibacillus</taxon>
    </lineage>
</organism>
<dbReference type="InterPro" id="IPR036390">
    <property type="entry name" value="WH_DNA-bd_sf"/>
</dbReference>
<dbReference type="Pfam" id="PF01614">
    <property type="entry name" value="IclR_C"/>
    <property type="match status" value="1"/>
</dbReference>
<dbReference type="PROSITE" id="PS51078">
    <property type="entry name" value="ICLR_ED"/>
    <property type="match status" value="1"/>
</dbReference>
<keyword evidence="3" id="KW-0804">Transcription</keyword>
<dbReference type="PANTHER" id="PTHR30136">
    <property type="entry name" value="HELIX-TURN-HELIX TRANSCRIPTIONAL REGULATOR, ICLR FAMILY"/>
    <property type="match status" value="1"/>
</dbReference>
<dbReference type="InterPro" id="IPR029016">
    <property type="entry name" value="GAF-like_dom_sf"/>
</dbReference>
<feature type="domain" description="IclR-ED" evidence="5">
    <location>
        <begin position="132"/>
        <end position="289"/>
    </location>
</feature>
<dbReference type="InterPro" id="IPR050707">
    <property type="entry name" value="HTH_MetabolicPath_Reg"/>
</dbReference>
<dbReference type="Pfam" id="PF09339">
    <property type="entry name" value="HTH_IclR"/>
    <property type="match status" value="1"/>
</dbReference>
<dbReference type="OrthoDB" id="9791752at2"/>
<reference evidence="6 7" key="1">
    <citation type="submission" date="2019-06" db="EMBL/GenBank/DDBJ databases">
        <title>Genome sequence of Ureibacillus terrenus.</title>
        <authorList>
            <person name="Maclea K.S."/>
            <person name="Simoes M."/>
        </authorList>
    </citation>
    <scope>NUCLEOTIDE SEQUENCE [LARGE SCALE GENOMIC DNA]</scope>
    <source>
        <strain evidence="6 7">ATCC BAA-384</strain>
    </source>
</reference>
<dbReference type="Proteomes" id="UP000315753">
    <property type="component" value="Unassembled WGS sequence"/>
</dbReference>
<dbReference type="InterPro" id="IPR036388">
    <property type="entry name" value="WH-like_DNA-bd_sf"/>
</dbReference>
<dbReference type="SUPFAM" id="SSF46785">
    <property type="entry name" value="Winged helix' DNA-binding domain"/>
    <property type="match status" value="1"/>
</dbReference>
<dbReference type="PANTHER" id="PTHR30136:SF39">
    <property type="entry name" value="TRANSCRIPTIONAL REGULATORY PROTEIN"/>
    <property type="match status" value="1"/>
</dbReference>
<evidence type="ECO:0000259" key="4">
    <source>
        <dbReference type="PROSITE" id="PS51077"/>
    </source>
</evidence>
<dbReference type="InterPro" id="IPR011991">
    <property type="entry name" value="ArsR-like_HTH"/>
</dbReference>
<dbReference type="SMART" id="SM00346">
    <property type="entry name" value="HTH_ICLR"/>
    <property type="match status" value="1"/>
</dbReference>
<dbReference type="Gene3D" id="1.10.10.10">
    <property type="entry name" value="Winged helix-like DNA-binding domain superfamily/Winged helix DNA-binding domain"/>
    <property type="match status" value="1"/>
</dbReference>